<dbReference type="Gene3D" id="3.30.70.141">
    <property type="entry name" value="Nucleoside diphosphate kinase-like domain"/>
    <property type="match status" value="2"/>
</dbReference>
<dbReference type="Pfam" id="PF00334">
    <property type="entry name" value="NDK"/>
    <property type="match status" value="3"/>
</dbReference>
<proteinExistence type="inferred from homology"/>
<dbReference type="InterPro" id="IPR036850">
    <property type="entry name" value="NDK-like_dom_sf"/>
</dbReference>
<dbReference type="PANTHER" id="PTHR46135:SF2">
    <property type="entry name" value="THIOREDOXIN DOMAIN-CONTAINING PROTEIN 3"/>
    <property type="match status" value="1"/>
</dbReference>
<evidence type="ECO:0000313" key="5">
    <source>
        <dbReference type="Proteomes" id="UP000052978"/>
    </source>
</evidence>
<feature type="domain" description="Nucleoside diphosphate kinase-like" evidence="3">
    <location>
        <begin position="231"/>
        <end position="437"/>
    </location>
</feature>
<protein>
    <submittedName>
        <fullName evidence="4">Thioredoxin domain-containing protein 3</fullName>
    </submittedName>
</protein>
<dbReference type="EMBL" id="KE161280">
    <property type="protein sequence ID" value="EPQ02877.1"/>
    <property type="molecule type" value="Genomic_DNA"/>
</dbReference>
<dbReference type="AlphaFoldDB" id="S7P5J9"/>
<comment type="caution">
    <text evidence="1">Lacks conserved residue(s) required for the propagation of feature annotation.</text>
</comment>
<dbReference type="InterPro" id="IPR034907">
    <property type="entry name" value="NDK-like_dom"/>
</dbReference>
<comment type="similarity">
    <text evidence="1">Belongs to the NDK family.</text>
</comment>
<dbReference type="SUPFAM" id="SSF54919">
    <property type="entry name" value="Nucleoside diphosphate kinase, NDK"/>
    <property type="match status" value="2"/>
</dbReference>
<dbReference type="SMART" id="SM00562">
    <property type="entry name" value="NDK"/>
    <property type="match status" value="1"/>
</dbReference>
<dbReference type="Proteomes" id="UP000052978">
    <property type="component" value="Unassembled WGS sequence"/>
</dbReference>
<name>S7P5J9_MYOBR</name>
<dbReference type="PANTHER" id="PTHR46135">
    <property type="entry name" value="NME/NM23 FAMILY MEMBER 8"/>
    <property type="match status" value="1"/>
</dbReference>
<sequence length="444" mass="50743">MAGKKREIQLQNGKIVSKIEGANAPLVNKTIINLVNDEKKIAAGEIVRPQYHEIGLVGSNAEVARSASKDITDRIYSIAIIKPEARNTGKTTEIKENIVNAGFVIEAEDNRVLTENQVREFYSQIAEQPDFEEFVSLMTHSLSCVLVVSRSSEQLPLLEEEIVSKSETEPQEPPEGQPEMDPSSLVKKKWDSLEEYLVKENMHQFCDVEEDVDNVNKLIDIFFPDFKNMKLEKTLALLRPDLFQEKKEDVLNIIKNEGFHILMQRPVVLSEEEARTLCKEYENENYFDKVIENMTRYKLQHCFPMPVGRGINETKKKALTHTNKYKEQRKALWMKLWRSVCSHVGNLYSCKWPKSSESTVICRGPSLVMILSKWNAIADWRRLMGPTDPSEAKFLSPNSLRAQFGIDLLRNAVHGSSNATEAMQSINNIFEEVDPENPENPEEN</sequence>
<keyword evidence="5" id="KW-1185">Reference proteome</keyword>
<dbReference type="eggNOG" id="KOG0907">
    <property type="taxonomic scope" value="Eukaryota"/>
</dbReference>
<accession>S7P5J9</accession>
<dbReference type="InterPro" id="IPR051766">
    <property type="entry name" value="TXND_domain-containing"/>
</dbReference>
<organism evidence="4 5">
    <name type="scientific">Myotis brandtii</name>
    <name type="common">Brandt's bat</name>
    <dbReference type="NCBI Taxonomy" id="109478"/>
    <lineage>
        <taxon>Eukaryota</taxon>
        <taxon>Metazoa</taxon>
        <taxon>Chordata</taxon>
        <taxon>Craniata</taxon>
        <taxon>Vertebrata</taxon>
        <taxon>Euteleostomi</taxon>
        <taxon>Mammalia</taxon>
        <taxon>Eutheria</taxon>
        <taxon>Laurasiatheria</taxon>
        <taxon>Chiroptera</taxon>
        <taxon>Yangochiroptera</taxon>
        <taxon>Vespertilionidae</taxon>
        <taxon>Myotis</taxon>
    </lineage>
</organism>
<dbReference type="CDD" id="cd04416">
    <property type="entry name" value="NDPk_TX"/>
    <property type="match status" value="1"/>
</dbReference>
<reference evidence="4 5" key="1">
    <citation type="journal article" date="2013" name="Nat. Commun.">
        <title>Genome analysis reveals insights into physiology and longevity of the Brandt's bat Myotis brandtii.</title>
        <authorList>
            <person name="Seim I."/>
            <person name="Fang X."/>
            <person name="Xiong Z."/>
            <person name="Lobanov A.V."/>
            <person name="Huang Z."/>
            <person name="Ma S."/>
            <person name="Feng Y."/>
            <person name="Turanov A.A."/>
            <person name="Zhu Y."/>
            <person name="Lenz T.L."/>
            <person name="Gerashchenko M.V."/>
            <person name="Fan D."/>
            <person name="Hee Yim S."/>
            <person name="Yao X."/>
            <person name="Jordan D."/>
            <person name="Xiong Y."/>
            <person name="Ma Y."/>
            <person name="Lyapunov A.N."/>
            <person name="Chen G."/>
            <person name="Kulakova O.I."/>
            <person name="Sun Y."/>
            <person name="Lee S.G."/>
            <person name="Bronson R.T."/>
            <person name="Moskalev A.A."/>
            <person name="Sunyaev S.R."/>
            <person name="Zhang G."/>
            <person name="Krogh A."/>
            <person name="Wang J."/>
            <person name="Gladyshev V.N."/>
        </authorList>
    </citation>
    <scope>NUCLEOTIDE SEQUENCE [LARGE SCALE GENOMIC DNA]</scope>
</reference>
<dbReference type="PROSITE" id="PS51374">
    <property type="entry name" value="NDPK_LIKE"/>
    <property type="match status" value="2"/>
</dbReference>
<gene>
    <name evidence="4" type="ORF">D623_10009086</name>
</gene>
<evidence type="ECO:0000256" key="2">
    <source>
        <dbReference type="SAM" id="MobiDB-lite"/>
    </source>
</evidence>
<feature type="region of interest" description="Disordered" evidence="2">
    <location>
        <begin position="163"/>
        <end position="185"/>
    </location>
</feature>
<evidence type="ECO:0000259" key="3">
    <source>
        <dbReference type="SMART" id="SM00562"/>
    </source>
</evidence>
<evidence type="ECO:0000256" key="1">
    <source>
        <dbReference type="PROSITE-ProRule" id="PRU00706"/>
    </source>
</evidence>
<evidence type="ECO:0000313" key="4">
    <source>
        <dbReference type="EMBL" id="EPQ02877.1"/>
    </source>
</evidence>
<dbReference type="eggNOG" id="KOG0888">
    <property type="taxonomic scope" value="Eukaryota"/>
</dbReference>